<evidence type="ECO:0000313" key="7">
    <source>
        <dbReference type="Proteomes" id="UP001064933"/>
    </source>
</evidence>
<feature type="compositionally biased region" description="Low complexity" evidence="2">
    <location>
        <begin position="8"/>
        <end position="19"/>
    </location>
</feature>
<dbReference type="Proteomes" id="UP001064933">
    <property type="component" value="Chromosome"/>
</dbReference>
<accession>A0ABY6BAW7</accession>
<dbReference type="Gene3D" id="2.40.30.170">
    <property type="match status" value="1"/>
</dbReference>
<feature type="region of interest" description="Disordered" evidence="2">
    <location>
        <begin position="424"/>
        <end position="447"/>
    </location>
</feature>
<feature type="region of interest" description="Disordered" evidence="2">
    <location>
        <begin position="1"/>
        <end position="26"/>
    </location>
</feature>
<evidence type="ECO:0000256" key="3">
    <source>
        <dbReference type="SAM" id="Phobius"/>
    </source>
</evidence>
<feature type="compositionally biased region" description="Low complexity" evidence="2">
    <location>
        <begin position="425"/>
        <end position="440"/>
    </location>
</feature>
<evidence type="ECO:0000313" key="6">
    <source>
        <dbReference type="EMBL" id="UXH80347.1"/>
    </source>
</evidence>
<feature type="domain" description="Multidrug export protein EmrA/FarA alpha-helical hairpin" evidence="4">
    <location>
        <begin position="103"/>
        <end position="236"/>
    </location>
</feature>
<reference evidence="6" key="1">
    <citation type="submission" date="2022-10" db="EMBL/GenBank/DDBJ databases">
        <title>Characterization and whole genome sequencing of a new Roseateles species, isolated from fresh water.</title>
        <authorList>
            <person name="Guliayeva D.Y."/>
            <person name="Akhremchuk A.E."/>
            <person name="Sikolenko M.A."/>
            <person name="Valentovich L.N."/>
            <person name="Sidarenka A.V."/>
        </authorList>
    </citation>
    <scope>NUCLEOTIDE SEQUENCE</scope>
    <source>
        <strain evidence="6">BIM B-1768</strain>
    </source>
</reference>
<dbReference type="SUPFAM" id="SSF111369">
    <property type="entry name" value="HlyD-like secretion proteins"/>
    <property type="match status" value="2"/>
</dbReference>
<comment type="subcellular location">
    <subcellularLocation>
        <location evidence="1">Cell envelope</location>
    </subcellularLocation>
</comment>
<protein>
    <submittedName>
        <fullName evidence="6">Efflux RND transporter periplasmic adaptor subunit</fullName>
    </submittedName>
</protein>
<dbReference type="InterPro" id="IPR058633">
    <property type="entry name" value="EmrA/FarA_HH"/>
</dbReference>
<dbReference type="Pfam" id="PF25963">
    <property type="entry name" value="Beta-barrel_AAEA"/>
    <property type="match status" value="1"/>
</dbReference>
<evidence type="ECO:0000259" key="4">
    <source>
        <dbReference type="Pfam" id="PF25885"/>
    </source>
</evidence>
<dbReference type="PANTHER" id="PTHR30386:SF19">
    <property type="entry name" value="MULTIDRUG EXPORT PROTEIN EMRA-RELATED"/>
    <property type="match status" value="1"/>
</dbReference>
<dbReference type="InterPro" id="IPR058634">
    <property type="entry name" value="AaeA-lik-b-barrel"/>
</dbReference>
<dbReference type="Gene3D" id="2.40.50.100">
    <property type="match status" value="1"/>
</dbReference>
<proteinExistence type="predicted"/>
<dbReference type="Pfam" id="PF25885">
    <property type="entry name" value="HH_EMRA"/>
    <property type="match status" value="1"/>
</dbReference>
<keyword evidence="3" id="KW-1133">Transmembrane helix</keyword>
<dbReference type="EMBL" id="CP104562">
    <property type="protein sequence ID" value="UXH80347.1"/>
    <property type="molecule type" value="Genomic_DNA"/>
</dbReference>
<gene>
    <name evidence="6" type="ORF">N4261_10915</name>
</gene>
<keyword evidence="3" id="KW-0812">Transmembrane</keyword>
<name>A0ABY6BAW7_9BURK</name>
<keyword evidence="3" id="KW-0472">Membrane</keyword>
<dbReference type="PANTHER" id="PTHR30386">
    <property type="entry name" value="MEMBRANE FUSION SUBUNIT OF EMRAB-TOLC MULTIDRUG EFFLUX PUMP"/>
    <property type="match status" value="1"/>
</dbReference>
<feature type="transmembrane region" description="Helical" evidence="3">
    <location>
        <begin position="30"/>
        <end position="48"/>
    </location>
</feature>
<keyword evidence="7" id="KW-1185">Reference proteome</keyword>
<feature type="domain" description="p-hydroxybenzoic acid efflux pump subunit AaeA-like beta-barrel" evidence="5">
    <location>
        <begin position="274"/>
        <end position="365"/>
    </location>
</feature>
<evidence type="ECO:0000256" key="1">
    <source>
        <dbReference type="ARBA" id="ARBA00004196"/>
    </source>
</evidence>
<sequence>MSATPENTTPSAATGTPPANGKNGNPRKKGLTLIAVVVALAGIGYAAYEWVIGSHYETTDNAYVQANVVQITPLVGGTVRAVYADDTDFVKAGQRLVSLDPVDARMALDQAQAQLAQTVREVRTVYANNSGLAAQVQVREADQQRALSELSRLQADVTRRQPLLATGAVSKEELDHAQAQLTAARAAAAAAQSALLASREQLQSNQALTDGVSVEDHPNVLRAAARVRESYLALQRAELVAPVEGWIARRSVQLGQRVAAGAPLMAVVGLQQVWVDANFKESQLAKLRIGQTVTLEADVYGKKTEYHGKVQGLGAGTGAAFALLPAQNATGNWIKVVQRVPVRISLDPKEVAEHPLRVGLSMDVQVDIRNQDGPTLAAATGNTAPRLQTTIFDTQERAADEQVNRIIATNLGKAAKAPVRATIKPAPDNAPAKAAPGAQAHGSHGHA</sequence>
<evidence type="ECO:0000259" key="5">
    <source>
        <dbReference type="Pfam" id="PF25963"/>
    </source>
</evidence>
<dbReference type="InterPro" id="IPR050739">
    <property type="entry name" value="MFP"/>
</dbReference>
<evidence type="ECO:0000256" key="2">
    <source>
        <dbReference type="SAM" id="MobiDB-lite"/>
    </source>
</evidence>
<organism evidence="6 7">
    <name type="scientific">Roseateles amylovorans</name>
    <dbReference type="NCBI Taxonomy" id="2978473"/>
    <lineage>
        <taxon>Bacteria</taxon>
        <taxon>Pseudomonadati</taxon>
        <taxon>Pseudomonadota</taxon>
        <taxon>Betaproteobacteria</taxon>
        <taxon>Burkholderiales</taxon>
        <taxon>Sphaerotilaceae</taxon>
        <taxon>Roseateles</taxon>
    </lineage>
</organism>
<dbReference type="RefSeq" id="WP_261760166.1">
    <property type="nucleotide sequence ID" value="NZ_CP104562.2"/>
</dbReference>